<protein>
    <recommendedName>
        <fullName evidence="3">Serpin domain-containing protein</fullName>
    </recommendedName>
</protein>
<dbReference type="Gene3D" id="6.20.40.10">
    <property type="match status" value="1"/>
</dbReference>
<dbReference type="PANTHER" id="PTHR11461:SF306">
    <property type="entry name" value="SERPIN-Z1"/>
    <property type="match status" value="1"/>
</dbReference>
<dbReference type="GO" id="GO:0005615">
    <property type="term" value="C:extracellular space"/>
    <property type="evidence" value="ECO:0007669"/>
    <property type="project" value="InterPro"/>
</dbReference>
<dbReference type="SUPFAM" id="SSF56574">
    <property type="entry name" value="Serpins"/>
    <property type="match status" value="1"/>
</dbReference>
<dbReference type="InterPro" id="IPR042178">
    <property type="entry name" value="Serpin_sf_1"/>
</dbReference>
<dbReference type="InterPro" id="IPR042185">
    <property type="entry name" value="Serpin_sf_2"/>
</dbReference>
<dbReference type="Gene3D" id="3.30.497.10">
    <property type="entry name" value="Antithrombin, subunit I, domain 2"/>
    <property type="match status" value="1"/>
</dbReference>
<evidence type="ECO:0000256" key="2">
    <source>
        <dbReference type="RuleBase" id="RU000411"/>
    </source>
</evidence>
<keyword evidence="5" id="KW-1185">Reference proteome</keyword>
<dbReference type="Proteomes" id="UP000324705">
    <property type="component" value="Chromosome 3B"/>
</dbReference>
<sequence length="319" mass="35060">MHVFADSSGGDGGPKVQFANAVWVDATAAPLKADYARVVAQHYAFKTMPEEARREINEWFESATAGRIKEFLPQGSVGYDTAAILGNALYFKGVWESTFDARLTRHDTFFYLQPAGVEGQVRVPFMSSGERQYIACRPDYKVLKLLYACGSGEHRRRFAMHIYLPNERHGLPPMLHRLASSPEQLEADSMALRSTVAVGAFKVPKFTISYKTEASGMLQSLGLRLTFSTAADLSELLQPMSPPLVVSQVYHESFVEVNEEGTEAAAATAIVGIFGSCSGGWSRPVDYVDFVADHPFMFLIKEELTGVVVFAGQVVNPSL</sequence>
<gene>
    <name evidence="4" type="ORF">TRITD_3Bv1G257410</name>
</gene>
<evidence type="ECO:0000259" key="3">
    <source>
        <dbReference type="SMART" id="SM00093"/>
    </source>
</evidence>
<dbReference type="Pfam" id="PF00079">
    <property type="entry name" value="Serpin"/>
    <property type="match status" value="1"/>
</dbReference>
<dbReference type="AlphaFoldDB" id="A0A9R1S985"/>
<organism evidence="4 5">
    <name type="scientific">Triticum turgidum subsp. durum</name>
    <name type="common">Durum wheat</name>
    <name type="synonym">Triticum durum</name>
    <dbReference type="NCBI Taxonomy" id="4567"/>
    <lineage>
        <taxon>Eukaryota</taxon>
        <taxon>Viridiplantae</taxon>
        <taxon>Streptophyta</taxon>
        <taxon>Embryophyta</taxon>
        <taxon>Tracheophyta</taxon>
        <taxon>Spermatophyta</taxon>
        <taxon>Magnoliopsida</taxon>
        <taxon>Liliopsida</taxon>
        <taxon>Poales</taxon>
        <taxon>Poaceae</taxon>
        <taxon>BOP clade</taxon>
        <taxon>Pooideae</taxon>
        <taxon>Triticodae</taxon>
        <taxon>Triticeae</taxon>
        <taxon>Triticinae</taxon>
        <taxon>Triticum</taxon>
    </lineage>
</organism>
<feature type="domain" description="Serpin" evidence="3">
    <location>
        <begin position="1"/>
        <end position="317"/>
    </location>
</feature>
<reference evidence="4 5" key="1">
    <citation type="submission" date="2017-09" db="EMBL/GenBank/DDBJ databases">
        <authorList>
            <consortium name="International Durum Wheat Genome Sequencing Consortium (IDWGSC)"/>
            <person name="Milanesi L."/>
        </authorList>
    </citation>
    <scope>NUCLEOTIDE SEQUENCE [LARGE SCALE GENOMIC DNA]</scope>
    <source>
        <strain evidence="5">cv. Svevo</strain>
    </source>
</reference>
<dbReference type="GO" id="GO:0004867">
    <property type="term" value="F:serine-type endopeptidase inhibitor activity"/>
    <property type="evidence" value="ECO:0007669"/>
    <property type="project" value="InterPro"/>
</dbReference>
<evidence type="ECO:0000313" key="5">
    <source>
        <dbReference type="Proteomes" id="UP000324705"/>
    </source>
</evidence>
<dbReference type="InterPro" id="IPR000215">
    <property type="entry name" value="Serpin_fam"/>
</dbReference>
<dbReference type="InterPro" id="IPR023795">
    <property type="entry name" value="Serpin_CS"/>
</dbReference>
<dbReference type="InterPro" id="IPR036186">
    <property type="entry name" value="Serpin_sf"/>
</dbReference>
<comment type="similarity">
    <text evidence="1 2">Belongs to the serpin family.</text>
</comment>
<accession>A0A9R1S985</accession>
<dbReference type="PROSITE" id="PS00284">
    <property type="entry name" value="SERPIN"/>
    <property type="match status" value="1"/>
</dbReference>
<dbReference type="EMBL" id="LT934116">
    <property type="protein sequence ID" value="VAH84896.1"/>
    <property type="molecule type" value="Genomic_DNA"/>
</dbReference>
<dbReference type="Gene3D" id="2.30.39.10">
    <property type="entry name" value="Alpha-1-antitrypsin, domain 1"/>
    <property type="match status" value="2"/>
</dbReference>
<name>A0A9R1S985_TRITD</name>
<dbReference type="SMART" id="SM00093">
    <property type="entry name" value="SERPIN"/>
    <property type="match status" value="1"/>
</dbReference>
<evidence type="ECO:0000313" key="4">
    <source>
        <dbReference type="EMBL" id="VAH84896.1"/>
    </source>
</evidence>
<dbReference type="PANTHER" id="PTHR11461">
    <property type="entry name" value="SERINE PROTEASE INHIBITOR, SERPIN"/>
    <property type="match status" value="1"/>
</dbReference>
<dbReference type="Gramene" id="TRITD3Bv1G257410.2">
    <property type="protein sequence ID" value="TRITD3Bv1G257410.2"/>
    <property type="gene ID" value="TRITD3Bv1G257410"/>
</dbReference>
<dbReference type="InterPro" id="IPR023796">
    <property type="entry name" value="Serpin_dom"/>
</dbReference>
<proteinExistence type="inferred from homology"/>
<evidence type="ECO:0000256" key="1">
    <source>
        <dbReference type="ARBA" id="ARBA00009500"/>
    </source>
</evidence>